<dbReference type="PANTHER" id="PTHR36842">
    <property type="entry name" value="PROTEIN TOLB HOMOLOG"/>
    <property type="match status" value="1"/>
</dbReference>
<dbReference type="AlphaFoldDB" id="A0AAE5CC10"/>
<dbReference type="Proteomes" id="UP000702544">
    <property type="component" value="Unassembled WGS sequence"/>
</dbReference>
<dbReference type="InterPro" id="IPR011659">
    <property type="entry name" value="WD40"/>
</dbReference>
<protein>
    <recommendedName>
        <fullName evidence="4">TolB protein</fullName>
    </recommendedName>
</protein>
<reference evidence="2 3" key="1">
    <citation type="submission" date="2020-01" db="EMBL/GenBank/DDBJ databases">
        <title>Genomes assembled from Gulf of Kutch pelagic sediment metagenomes.</title>
        <authorList>
            <person name="Chandrashekar M."/>
            <person name="Mahajan M.S."/>
            <person name="Dave K.J."/>
            <person name="Vatsa P."/>
            <person name="Nathani N.M."/>
        </authorList>
    </citation>
    <scope>NUCLEOTIDE SEQUENCE [LARGE SCALE GENOMIC DNA]</scope>
    <source>
        <strain evidence="2">KS3-K002</strain>
    </source>
</reference>
<proteinExistence type="inferred from homology"/>
<name>A0AAE5CC10_9BACT</name>
<sequence length="305" mass="33706">MYVRTEYTLPAADAGGRIAFVRDGDGFRDIYVANPDGSGLTPLTQGTEPTWSWDGGKIAFNRYDSDRDVWAIHVMDADGSNQVQLGDGGSPAWSPDGSQIAFAFGGGIWVMNADGSDRRELVNTASPGLPDSTVRIGRPTWSPDGQRIAFQACRCTLPVPFGYRQVMIMDADGTNVRPLSQDGWTTFSPAWSPVDADRIAVKSYDRMPSDSASFDHVIAFYSVSTGQREIRYRPHVRRLDYTHEAFDWSPGGRYIAFTQYNGYGGISRILYMDVETGDVRPLIPDDVDAFTPPDAEQYGVAWSRN</sequence>
<dbReference type="InterPro" id="IPR011042">
    <property type="entry name" value="6-blade_b-propeller_TolB-like"/>
</dbReference>
<evidence type="ECO:0000313" key="2">
    <source>
        <dbReference type="EMBL" id="NIR73649.1"/>
    </source>
</evidence>
<dbReference type="Pfam" id="PF07676">
    <property type="entry name" value="PD40"/>
    <property type="match status" value="2"/>
</dbReference>
<accession>A0AAE5CC10</accession>
<evidence type="ECO:0008006" key="4">
    <source>
        <dbReference type="Google" id="ProtNLM"/>
    </source>
</evidence>
<comment type="similarity">
    <text evidence="1">Belongs to the TolB family.</text>
</comment>
<comment type="caution">
    <text evidence="2">The sequence shown here is derived from an EMBL/GenBank/DDBJ whole genome shotgun (WGS) entry which is preliminary data.</text>
</comment>
<dbReference type="PANTHER" id="PTHR36842:SF1">
    <property type="entry name" value="PROTEIN TOLB"/>
    <property type="match status" value="1"/>
</dbReference>
<dbReference type="Gene3D" id="2.120.10.30">
    <property type="entry name" value="TolB, C-terminal domain"/>
    <property type="match status" value="2"/>
</dbReference>
<dbReference type="SUPFAM" id="SSF69304">
    <property type="entry name" value="Tricorn protease N-terminal domain"/>
    <property type="match status" value="1"/>
</dbReference>
<dbReference type="EMBL" id="JAACAK010000002">
    <property type="protein sequence ID" value="NIR73649.1"/>
    <property type="molecule type" value="Genomic_DNA"/>
</dbReference>
<evidence type="ECO:0000256" key="1">
    <source>
        <dbReference type="ARBA" id="ARBA00009820"/>
    </source>
</evidence>
<evidence type="ECO:0000313" key="3">
    <source>
        <dbReference type="Proteomes" id="UP000702544"/>
    </source>
</evidence>
<organism evidence="2 3">
    <name type="scientific">Candidatus Kutchimonas denitrificans</name>
    <dbReference type="NCBI Taxonomy" id="3056748"/>
    <lineage>
        <taxon>Bacteria</taxon>
        <taxon>Pseudomonadati</taxon>
        <taxon>Gemmatimonadota</taxon>
        <taxon>Gemmatimonadia</taxon>
        <taxon>Candidatus Palauibacterales</taxon>
        <taxon>Candidatus Palauibacteraceae</taxon>
        <taxon>Candidatus Kutchimonas</taxon>
    </lineage>
</organism>
<gene>
    <name evidence="2" type="ORF">GWO12_00815</name>
</gene>